<protein>
    <submittedName>
        <fullName evidence="1">Uncharacterized protein</fullName>
    </submittedName>
</protein>
<comment type="caution">
    <text evidence="1">The sequence shown here is derived from an EMBL/GenBank/DDBJ whole genome shotgun (WGS) entry which is preliminary data.</text>
</comment>
<name>A0A438EZL2_VITVI</name>
<accession>A0A438EZL2</accession>
<evidence type="ECO:0000313" key="1">
    <source>
        <dbReference type="EMBL" id="RVW53189.1"/>
    </source>
</evidence>
<gene>
    <name evidence="2" type="ORF">CK203_007211</name>
    <name evidence="1" type="ORF">CK203_087609</name>
</gene>
<proteinExistence type="predicted"/>
<dbReference type="AlphaFoldDB" id="A0A438EZL2"/>
<organism evidence="1 3">
    <name type="scientific">Vitis vinifera</name>
    <name type="common">Grape</name>
    <dbReference type="NCBI Taxonomy" id="29760"/>
    <lineage>
        <taxon>Eukaryota</taxon>
        <taxon>Viridiplantae</taxon>
        <taxon>Streptophyta</taxon>
        <taxon>Embryophyta</taxon>
        <taxon>Tracheophyta</taxon>
        <taxon>Spermatophyta</taxon>
        <taxon>Magnoliopsida</taxon>
        <taxon>eudicotyledons</taxon>
        <taxon>Gunneridae</taxon>
        <taxon>Pentapetalae</taxon>
        <taxon>rosids</taxon>
        <taxon>Vitales</taxon>
        <taxon>Vitaceae</taxon>
        <taxon>Viteae</taxon>
        <taxon>Vitis</taxon>
    </lineage>
</organism>
<dbReference type="EMBL" id="QGNW01000010">
    <property type="protein sequence ID" value="RVX18679.1"/>
    <property type="molecule type" value="Genomic_DNA"/>
</dbReference>
<dbReference type="EMBL" id="QGNW01001156">
    <property type="protein sequence ID" value="RVW53189.1"/>
    <property type="molecule type" value="Genomic_DNA"/>
</dbReference>
<reference evidence="1 3" key="1">
    <citation type="journal article" date="2018" name="PLoS Genet.">
        <title>Population sequencing reveals clonal diversity and ancestral inbreeding in the grapevine cultivar Chardonnay.</title>
        <authorList>
            <person name="Roach M.J."/>
            <person name="Johnson D.L."/>
            <person name="Bohlmann J."/>
            <person name="van Vuuren H.J."/>
            <person name="Jones S.J."/>
            <person name="Pretorius I.S."/>
            <person name="Schmidt S.A."/>
            <person name="Borneman A.R."/>
        </authorList>
    </citation>
    <scope>NUCLEOTIDE SEQUENCE [LARGE SCALE GENOMIC DNA]</scope>
    <source>
        <strain evidence="3">cv. Chardonnay</strain>
        <strain evidence="1">I10V1</strain>
        <tissue evidence="1">Leaf</tissue>
    </source>
</reference>
<dbReference type="Proteomes" id="UP000288805">
    <property type="component" value="Unassembled WGS sequence"/>
</dbReference>
<evidence type="ECO:0000313" key="2">
    <source>
        <dbReference type="EMBL" id="RVX18679.1"/>
    </source>
</evidence>
<evidence type="ECO:0000313" key="3">
    <source>
        <dbReference type="Proteomes" id="UP000288805"/>
    </source>
</evidence>
<sequence length="130" mass="14509">MGCGCQDQNPFLCPLALWPQISWCFELMLGGTFLQEKNQRKSAVGRLSSQATTRTGMKLLTPITSDRSISSVEDWSFLPHKMAPGRRFWEPVSLHLNVSAGTETVICGYWVGPDIEDGWGFVNAFVNQIL</sequence>